<evidence type="ECO:0000256" key="11">
    <source>
        <dbReference type="ARBA" id="ARBA00023014"/>
    </source>
</evidence>
<evidence type="ECO:0000256" key="7">
    <source>
        <dbReference type="ARBA" id="ARBA00022806"/>
    </source>
</evidence>
<dbReference type="HAMAP" id="MF_01452">
    <property type="entry name" value="AddB_type1"/>
    <property type="match status" value="1"/>
</dbReference>
<dbReference type="InterPro" id="IPR014017">
    <property type="entry name" value="DNA_helicase_UvrD-like_C"/>
</dbReference>
<reference evidence="17" key="1">
    <citation type="journal article" date="2019" name="Int. J. Syst. Evol. Microbiol.">
        <title>The Global Catalogue of Microorganisms (GCM) 10K type strain sequencing project: providing services to taxonomists for standard genome sequencing and annotation.</title>
        <authorList>
            <consortium name="The Broad Institute Genomics Platform"/>
            <consortium name="The Broad Institute Genome Sequencing Center for Infectious Disease"/>
            <person name="Wu L."/>
            <person name="Ma J."/>
        </authorList>
    </citation>
    <scope>NUCLEOTIDE SEQUENCE [LARGE SCALE GENOMIC DNA]</scope>
    <source>
        <strain evidence="17">CGMCC 1.16306</strain>
    </source>
</reference>
<comment type="caution">
    <text evidence="16">The sequence shown here is derived from an EMBL/GenBank/DDBJ whole genome shotgun (WGS) entry which is preliminary data.</text>
</comment>
<keyword evidence="4 14" id="KW-0547">Nucleotide-binding</keyword>
<evidence type="ECO:0000256" key="14">
    <source>
        <dbReference type="HAMAP-Rule" id="MF_01452"/>
    </source>
</evidence>
<dbReference type="PANTHER" id="PTHR30591">
    <property type="entry name" value="RECBCD ENZYME SUBUNIT RECC"/>
    <property type="match status" value="1"/>
</dbReference>
<dbReference type="InterPro" id="IPR049035">
    <property type="entry name" value="ADDB_N"/>
</dbReference>
<keyword evidence="10 14" id="KW-0408">Iron</keyword>
<keyword evidence="11 14" id="KW-0411">Iron-sulfur</keyword>
<gene>
    <name evidence="14 16" type="primary">addB</name>
    <name evidence="16" type="ORF">ACFO4N_12980</name>
</gene>
<dbReference type="Pfam" id="PF12705">
    <property type="entry name" value="PDDEXK_1"/>
    <property type="match status" value="1"/>
</dbReference>
<keyword evidence="13 14" id="KW-0234">DNA repair</keyword>
<evidence type="ECO:0000256" key="3">
    <source>
        <dbReference type="ARBA" id="ARBA00022723"/>
    </source>
</evidence>
<name>A0ABV9GPV8_9BACL</name>
<evidence type="ECO:0000256" key="13">
    <source>
        <dbReference type="ARBA" id="ARBA00023204"/>
    </source>
</evidence>
<keyword evidence="8 14" id="KW-0269">Exonuclease</keyword>
<evidence type="ECO:0000313" key="16">
    <source>
        <dbReference type="EMBL" id="MFC4619629.1"/>
    </source>
</evidence>
<dbReference type="EC" id="3.1.-.-" evidence="14"/>
<dbReference type="InterPro" id="IPR011604">
    <property type="entry name" value="PDDEXK-like_dom_sf"/>
</dbReference>
<evidence type="ECO:0000256" key="5">
    <source>
        <dbReference type="ARBA" id="ARBA00022763"/>
    </source>
</evidence>
<organism evidence="16 17">
    <name type="scientific">Camelliibacillus cellulosilyticus</name>
    <dbReference type="NCBI Taxonomy" id="2174486"/>
    <lineage>
        <taxon>Bacteria</taxon>
        <taxon>Bacillati</taxon>
        <taxon>Bacillota</taxon>
        <taxon>Bacilli</taxon>
        <taxon>Bacillales</taxon>
        <taxon>Sporolactobacillaceae</taxon>
        <taxon>Camelliibacillus</taxon>
    </lineage>
</organism>
<dbReference type="Proteomes" id="UP001596022">
    <property type="component" value="Unassembled WGS sequence"/>
</dbReference>
<comment type="subunit">
    <text evidence="14">Heterodimer of AddA and AddB.</text>
</comment>
<feature type="binding site" evidence="14">
    <location>
        <position position="1119"/>
    </location>
    <ligand>
        <name>[4Fe-4S] cluster</name>
        <dbReference type="ChEBI" id="CHEBI:49883"/>
    </ligand>
</feature>
<keyword evidence="3 14" id="KW-0479">Metal-binding</keyword>
<dbReference type="Gene3D" id="3.90.320.10">
    <property type="match status" value="1"/>
</dbReference>
<proteinExistence type="inferred from homology"/>
<dbReference type="NCBIfam" id="TIGR02773">
    <property type="entry name" value="addB_Gpos"/>
    <property type="match status" value="1"/>
</dbReference>
<comment type="function">
    <text evidence="14">The heterodimer acts as both an ATP-dependent DNA helicase and an ATP-dependent, dual-direction single-stranded exonuclease. Recognizes the chi site generating a DNA molecule suitable for the initiation of homologous recombination. The AddB subunit has 5' -&gt; 3' nuclease activity but not helicase activity.</text>
</comment>
<comment type="cofactor">
    <cofactor evidence="14">
        <name>Mg(2+)</name>
        <dbReference type="ChEBI" id="CHEBI:18420"/>
    </cofactor>
</comment>
<dbReference type="SUPFAM" id="SSF52540">
    <property type="entry name" value="P-loop containing nucleoside triphosphate hydrolases"/>
    <property type="match status" value="1"/>
</dbReference>
<dbReference type="PANTHER" id="PTHR30591:SF1">
    <property type="entry name" value="RECBCD ENZYME SUBUNIT RECC"/>
    <property type="match status" value="1"/>
</dbReference>
<keyword evidence="12 14" id="KW-0238">DNA-binding</keyword>
<dbReference type="RefSeq" id="WP_376846721.1">
    <property type="nucleotide sequence ID" value="NZ_JBHSFW010000010.1"/>
</dbReference>
<feature type="binding site" evidence="14">
    <location>
        <position position="1128"/>
    </location>
    <ligand>
        <name>[4Fe-4S] cluster</name>
        <dbReference type="ChEBI" id="CHEBI:49883"/>
    </ligand>
</feature>
<evidence type="ECO:0000313" key="17">
    <source>
        <dbReference type="Proteomes" id="UP001596022"/>
    </source>
</evidence>
<dbReference type="InterPro" id="IPR027417">
    <property type="entry name" value="P-loop_NTPase"/>
</dbReference>
<dbReference type="GO" id="GO:0016787">
    <property type="term" value="F:hydrolase activity"/>
    <property type="evidence" value="ECO:0007669"/>
    <property type="project" value="UniProtKB-KW"/>
</dbReference>
<comment type="miscellaneous">
    <text evidence="14">Despite having conserved helicase domains, this subunit does not have helicase activity.</text>
</comment>
<feature type="binding site" evidence="14">
    <location>
        <position position="1122"/>
    </location>
    <ligand>
        <name>[4Fe-4S] cluster</name>
        <dbReference type="ChEBI" id="CHEBI:49883"/>
    </ligand>
</feature>
<feature type="binding site" evidence="14">
    <location>
        <position position="798"/>
    </location>
    <ligand>
        <name>[4Fe-4S] cluster</name>
        <dbReference type="ChEBI" id="CHEBI:49883"/>
    </ligand>
</feature>
<comment type="cofactor">
    <cofactor evidence="14">
        <name>[4Fe-4S] cluster</name>
        <dbReference type="ChEBI" id="CHEBI:49883"/>
    </cofactor>
    <text evidence="14">Binds 1 [4Fe-4S] cluster.</text>
</comment>
<evidence type="ECO:0000256" key="12">
    <source>
        <dbReference type="ARBA" id="ARBA00023125"/>
    </source>
</evidence>
<evidence type="ECO:0000256" key="1">
    <source>
        <dbReference type="ARBA" id="ARBA00022485"/>
    </source>
</evidence>
<keyword evidence="17" id="KW-1185">Reference proteome</keyword>
<keyword evidence="6 14" id="KW-0378">Hydrolase</keyword>
<sequence length="1166" mass="133867">MTFRLMIGRAGTGKTHQCLQEIKTNLMEAPDGPPLLYIVPDQMTFHSEYRFMTMPTIAGTTRLDVYSFSRLAFRVLEHTGGLTRMHLSPVGIAMLLRKIVDRLKPKLRVFQKASERRGFYSLLQETISEFKRYSLTADDLHAQWQTLKDEDEALLKDKLHDLDLVYHDLELELLEKYVDSDDYLHLAADHLPKWEALKDAEVWVDGFESFTPQELGVLAALMKQAKRVTVTLTLDQIYRDHVPHDLTLFRRTAETCRKLFATADELSIDIEAPELFRETKRFHAASLAHIESHFEKRPFVKRQADDAVQIIEAVNRREEVEQTAREIIKLVRDEGYRYRDIAVLTRDLTAYRDLAATIFRDYGVPAFLDQKRTMHHHPLIELIRSALDTILQNWRYETVFRAIKTDLLYSPGAEVHKKRAEMDALENYVLAFGIHGDQWKKDEPWIYREYRGLDETDLPQTKQEREHQKILNQARWVVSPLITFENNMKKAKTVEAQATELFRFLEDLEVPEKIEQLRRRAEEEGRLDEAREHDQVWKAVIDCLDELVEAAGPETVSLERFAGIIDTGLDELRFALVPPALDQVLVGSIDRTRTSDVRAAFVLGVNEGVLPAIPSEGGILSDGDREVLADHAVELSPTARDELLGEEYLIYRALTTPSERLFLLYSIATEDGKSLQPSNVIRRMENYLDGLAPRFISGEPHETAEVEQLDFVLPSQRTIGHVAAQIRRWQRGYPISDLWWDVYNWLVMSPAWKDGAIRVLSSHFYQNQERQLTADTAEGLYGHDIRASVSRMETYNSCPFAHFASYGLRLKDREVYRLEAPDIGQLFHTALKLMTDTLTSEHRDWSELSQTECERLAVEVVERLAPRLQRQILLSSARFHYLKRKLRETVARAAFVLSRHAKLSGFSPIGLELPFGPGEPLPPLTFPLPNGGSMQIVGRIDRVDKGETSHGLLLRIIDYKSGDKDLNIAEVYYGIAMQMLAYLDVVITYAKDWLGTHADPAGVLYFHVHNPMLNEKVKPGDEDIDEKLFKAFKMKGLLLDDEEAIQLMDNSLSASSNSAIVPIGVKKDGSLKKHSSVADDETFNLLREYIRRTMQRVGAEIVQGNIDIAPYKLKDRTPCRFCAFRSFCQFDPSQHGNDYRVLKKEADDMIYQKMKDLLGEEEGRHE</sequence>
<evidence type="ECO:0000256" key="10">
    <source>
        <dbReference type="ARBA" id="ARBA00023004"/>
    </source>
</evidence>
<comment type="similarity">
    <text evidence="14">Belongs to the helicase family. AddB/RexB type 1 subfamily.</text>
</comment>
<evidence type="ECO:0000256" key="2">
    <source>
        <dbReference type="ARBA" id="ARBA00022722"/>
    </source>
</evidence>
<dbReference type="PROSITE" id="PS51217">
    <property type="entry name" value="UVRD_HELICASE_CTER"/>
    <property type="match status" value="1"/>
</dbReference>
<protein>
    <recommendedName>
        <fullName evidence="14">ATP-dependent helicase/deoxyribonuclease subunit B</fullName>
        <ecNumber evidence="14">3.1.-.-</ecNumber>
    </recommendedName>
    <alternativeName>
        <fullName evidence="14">ATP-dependent helicase/nuclease subunit AddB</fullName>
    </alternativeName>
</protein>
<dbReference type="GO" id="GO:0003678">
    <property type="term" value="F:DNA helicase activity"/>
    <property type="evidence" value="ECO:0007669"/>
    <property type="project" value="UniProtKB-EC"/>
</dbReference>
<evidence type="ECO:0000256" key="9">
    <source>
        <dbReference type="ARBA" id="ARBA00022840"/>
    </source>
</evidence>
<dbReference type="InterPro" id="IPR014140">
    <property type="entry name" value="DNA_helicase_suAddB"/>
</dbReference>
<keyword evidence="7 14" id="KW-0347">Helicase</keyword>
<dbReference type="EMBL" id="JBHSFW010000010">
    <property type="protein sequence ID" value="MFC4619629.1"/>
    <property type="molecule type" value="Genomic_DNA"/>
</dbReference>
<evidence type="ECO:0000256" key="8">
    <source>
        <dbReference type="ARBA" id="ARBA00022839"/>
    </source>
</evidence>
<keyword evidence="9 14" id="KW-0067">ATP-binding</keyword>
<dbReference type="Gene3D" id="6.10.140.1030">
    <property type="match status" value="1"/>
</dbReference>
<dbReference type="InterPro" id="IPR038726">
    <property type="entry name" value="PDDEXK_AddAB-type"/>
</dbReference>
<dbReference type="Pfam" id="PF21445">
    <property type="entry name" value="ADDB_N"/>
    <property type="match status" value="1"/>
</dbReference>
<accession>A0ABV9GPV8</accession>
<evidence type="ECO:0000256" key="6">
    <source>
        <dbReference type="ARBA" id="ARBA00022801"/>
    </source>
</evidence>
<evidence type="ECO:0000259" key="15">
    <source>
        <dbReference type="PROSITE" id="PS51217"/>
    </source>
</evidence>
<evidence type="ECO:0000256" key="4">
    <source>
        <dbReference type="ARBA" id="ARBA00022741"/>
    </source>
</evidence>
<dbReference type="Gene3D" id="3.40.50.300">
    <property type="entry name" value="P-loop containing nucleotide triphosphate hydrolases"/>
    <property type="match status" value="3"/>
</dbReference>
<keyword evidence="1 14" id="KW-0004">4Fe-4S</keyword>
<keyword evidence="2 14" id="KW-0540">Nuclease</keyword>
<keyword evidence="5 14" id="KW-0227">DNA damage</keyword>
<feature type="domain" description="UvrD-like helicase C-terminal" evidence="15">
    <location>
        <begin position="277"/>
        <end position="582"/>
    </location>
</feature>